<dbReference type="InterPro" id="IPR001463">
    <property type="entry name" value="Na/Ala_symport"/>
</dbReference>
<dbReference type="PROSITE" id="PS00873">
    <property type="entry name" value="NA_ALANINE_SYMP"/>
    <property type="match status" value="1"/>
</dbReference>
<keyword evidence="8" id="KW-0769">Symport</keyword>
<feature type="transmembrane region" description="Helical" evidence="8">
    <location>
        <begin position="258"/>
        <end position="277"/>
    </location>
</feature>
<evidence type="ECO:0000256" key="7">
    <source>
        <dbReference type="ARBA" id="ARBA00023136"/>
    </source>
</evidence>
<keyword evidence="3 8" id="KW-0813">Transport</keyword>
<dbReference type="Pfam" id="PF01235">
    <property type="entry name" value="Na_Ala_symp"/>
    <property type="match status" value="1"/>
</dbReference>
<evidence type="ECO:0000256" key="1">
    <source>
        <dbReference type="ARBA" id="ARBA00004651"/>
    </source>
</evidence>
<dbReference type="PRINTS" id="PR00175">
    <property type="entry name" value="NAALASMPORT"/>
</dbReference>
<feature type="transmembrane region" description="Helical" evidence="8">
    <location>
        <begin position="112"/>
        <end position="132"/>
    </location>
</feature>
<feature type="transmembrane region" description="Helical" evidence="8">
    <location>
        <begin position="316"/>
        <end position="343"/>
    </location>
</feature>
<feature type="transmembrane region" description="Helical" evidence="8">
    <location>
        <begin position="162"/>
        <end position="182"/>
    </location>
</feature>
<feature type="transmembrane region" description="Helical" evidence="8">
    <location>
        <begin position="20"/>
        <end position="43"/>
    </location>
</feature>
<reference evidence="9 10" key="1">
    <citation type="submission" date="2020-07" db="EMBL/GenBank/DDBJ databases">
        <title>Facklamia lactis sp. nov., isolated from raw milk.</title>
        <authorList>
            <person name="Doll E.V."/>
            <person name="Huptas C."/>
            <person name="Staib L."/>
            <person name="Wenning M."/>
            <person name="Scherer S."/>
        </authorList>
    </citation>
    <scope>NUCLEOTIDE SEQUENCE [LARGE SCALE GENOMIC DNA]</scope>
    <source>
        <strain evidence="9 10">DSM 104272</strain>
    </source>
</reference>
<keyword evidence="7 8" id="KW-0472">Membrane</keyword>
<feature type="transmembrane region" description="Helical" evidence="8">
    <location>
        <begin position="194"/>
        <end position="216"/>
    </location>
</feature>
<dbReference type="Gene3D" id="1.20.1740.10">
    <property type="entry name" value="Amino acid/polyamine transporter I"/>
    <property type="match status" value="1"/>
</dbReference>
<evidence type="ECO:0000256" key="5">
    <source>
        <dbReference type="ARBA" id="ARBA00022692"/>
    </source>
</evidence>
<keyword evidence="6 8" id="KW-1133">Transmembrane helix</keyword>
<proteinExistence type="inferred from homology"/>
<evidence type="ECO:0000256" key="4">
    <source>
        <dbReference type="ARBA" id="ARBA00022475"/>
    </source>
</evidence>
<feature type="transmembrane region" description="Helical" evidence="8">
    <location>
        <begin position="363"/>
        <end position="387"/>
    </location>
</feature>
<keyword evidence="4 8" id="KW-1003">Cell membrane</keyword>
<accession>A0ABS0LIN2</accession>
<comment type="caution">
    <text evidence="9">The sequence shown here is derived from an EMBL/GenBank/DDBJ whole genome shotgun (WGS) entry which is preliminary data.</text>
</comment>
<evidence type="ECO:0000256" key="6">
    <source>
        <dbReference type="ARBA" id="ARBA00022989"/>
    </source>
</evidence>
<protein>
    <submittedName>
        <fullName evidence="9">Sodium:alanine symporter family protein</fullName>
    </submittedName>
</protein>
<organism evidence="9 10">
    <name type="scientific">Ruoffia tabacinasalis</name>
    <dbReference type="NCBI Taxonomy" id="87458"/>
    <lineage>
        <taxon>Bacteria</taxon>
        <taxon>Bacillati</taxon>
        <taxon>Bacillota</taxon>
        <taxon>Bacilli</taxon>
        <taxon>Lactobacillales</taxon>
        <taxon>Aerococcaceae</taxon>
        <taxon>Ruoffia</taxon>
    </lineage>
</organism>
<evidence type="ECO:0000313" key="9">
    <source>
        <dbReference type="EMBL" id="MBG9978151.1"/>
    </source>
</evidence>
<keyword evidence="10" id="KW-1185">Reference proteome</keyword>
<sequence>MRSIIKIDFEERMMIDLIDWINGALWDVLLIVVLSGMGIYLSIRLNFIQFRKFGESFKKTFGSISLKGDKASAEEGMTSFQSLATSISAQIGTGNLAGVATAMVSGGPGAVFWMWLSAILGMAIIYAEATLAQYYRTTEKGHLVGGPVYYIQAAFQGRLGKVIAALFSVLLIFALGFMGNMVQANSVGHAVSTAFGISPWITGIVMAIMALIVFIGGVERIASVTEKIVPLMALFFTIASFIVIIMNIENVPASFEMIFVGAFNPDAVLGGILGVSIQQAIRFGISRGLFTHEAGMGSTPHAHALARVKHPSEQGLVAMMGVFIDTIVLLPMTVLVILTTGVLDGATTGIELTQLAYAQVFGNWGSIIVAISIFFFAFSTIIGWYFFGQANVKYLFGKGAIPIYSLLVAIFIAIGSGLHVELVWSLADLFNGLMVLPNIISIFLLTNVVVKITKDYDLPLSQQQYQNTYTKK</sequence>
<feature type="transmembrane region" description="Helical" evidence="8">
    <location>
        <begin position="228"/>
        <end position="246"/>
    </location>
</feature>
<dbReference type="NCBIfam" id="TIGR00835">
    <property type="entry name" value="agcS"/>
    <property type="match status" value="1"/>
</dbReference>
<evidence type="ECO:0000256" key="3">
    <source>
        <dbReference type="ARBA" id="ARBA00022448"/>
    </source>
</evidence>
<dbReference type="PANTHER" id="PTHR30330:SF14">
    <property type="entry name" value="SODIUM_AMINO ACID (ALANINE) SYMPORTER"/>
    <property type="match status" value="1"/>
</dbReference>
<dbReference type="PANTHER" id="PTHR30330">
    <property type="entry name" value="AGSS FAMILY TRANSPORTER, SODIUM-ALANINE"/>
    <property type="match status" value="1"/>
</dbReference>
<dbReference type="EMBL" id="JACCEL010000009">
    <property type="protein sequence ID" value="MBG9978151.1"/>
    <property type="molecule type" value="Genomic_DNA"/>
</dbReference>
<evidence type="ECO:0000256" key="8">
    <source>
        <dbReference type="RuleBase" id="RU363064"/>
    </source>
</evidence>
<feature type="transmembrane region" description="Helical" evidence="8">
    <location>
        <begin position="430"/>
        <end position="450"/>
    </location>
</feature>
<name>A0ABS0LIN2_9LACT</name>
<dbReference type="Proteomes" id="UP000823401">
    <property type="component" value="Unassembled WGS sequence"/>
</dbReference>
<evidence type="ECO:0000256" key="2">
    <source>
        <dbReference type="ARBA" id="ARBA00009261"/>
    </source>
</evidence>
<comment type="subcellular location">
    <subcellularLocation>
        <location evidence="1 8">Cell membrane</location>
        <topology evidence="1 8">Multi-pass membrane protein</topology>
    </subcellularLocation>
</comment>
<feature type="transmembrane region" description="Helical" evidence="8">
    <location>
        <begin position="399"/>
        <end position="418"/>
    </location>
</feature>
<keyword evidence="5 8" id="KW-0812">Transmembrane</keyword>
<evidence type="ECO:0000313" key="10">
    <source>
        <dbReference type="Proteomes" id="UP000823401"/>
    </source>
</evidence>
<comment type="similarity">
    <text evidence="2 8">Belongs to the alanine or glycine:cation symporter (AGCS) (TC 2.A.25) family.</text>
</comment>
<gene>
    <name evidence="9" type="ORF">HYQ42_05050</name>
</gene>